<feature type="transmembrane region" description="Helical" evidence="1">
    <location>
        <begin position="56"/>
        <end position="79"/>
    </location>
</feature>
<feature type="transmembrane region" description="Helical" evidence="1">
    <location>
        <begin position="99"/>
        <end position="119"/>
    </location>
</feature>
<dbReference type="EMBL" id="BDGG01000003">
    <property type="protein sequence ID" value="GAU94902.1"/>
    <property type="molecule type" value="Genomic_DNA"/>
</dbReference>
<evidence type="ECO:0000313" key="3">
    <source>
        <dbReference type="Proteomes" id="UP000186922"/>
    </source>
</evidence>
<comment type="caution">
    <text evidence="2">The sequence shown here is derived from an EMBL/GenBank/DDBJ whole genome shotgun (WGS) entry which is preliminary data.</text>
</comment>
<organism evidence="2 3">
    <name type="scientific">Ramazzottius varieornatus</name>
    <name type="common">Water bear</name>
    <name type="synonym">Tardigrade</name>
    <dbReference type="NCBI Taxonomy" id="947166"/>
    <lineage>
        <taxon>Eukaryota</taxon>
        <taxon>Metazoa</taxon>
        <taxon>Ecdysozoa</taxon>
        <taxon>Tardigrada</taxon>
        <taxon>Eutardigrada</taxon>
        <taxon>Parachela</taxon>
        <taxon>Hypsibioidea</taxon>
        <taxon>Ramazzottiidae</taxon>
        <taxon>Ramazzottius</taxon>
    </lineage>
</organism>
<gene>
    <name evidence="2" type="primary">RvY_06601-1</name>
    <name evidence="2" type="synonym">RvY_06601.1</name>
    <name evidence="2" type="ORF">RvY_06601</name>
</gene>
<name>A0A1D1V4M5_RAMVA</name>
<accession>A0A1D1V4M5</accession>
<feature type="transmembrane region" description="Helical" evidence="1">
    <location>
        <begin position="19"/>
        <end position="44"/>
    </location>
</feature>
<dbReference type="AlphaFoldDB" id="A0A1D1V4M5"/>
<evidence type="ECO:0000256" key="1">
    <source>
        <dbReference type="SAM" id="Phobius"/>
    </source>
</evidence>
<dbReference type="Proteomes" id="UP000186922">
    <property type="component" value="Unassembled WGS sequence"/>
</dbReference>
<keyword evidence="1" id="KW-0812">Transmembrane</keyword>
<sequence length="159" mass="17349">MNNSTCAELTTQPLCLPPIVYATITSIIGILSIVAETVNVGIFLTLLLRPALISPFIIHIVNTITINTILLPGFISLALPRPLFQWLVNKSPAVCSATMYFTWGIACLNPLPACFWLGCSCGSDEKRHAGGMRPRMAKSSENSDDTLLGSFALRRRITR</sequence>
<evidence type="ECO:0000313" key="2">
    <source>
        <dbReference type="EMBL" id="GAU94902.1"/>
    </source>
</evidence>
<proteinExistence type="predicted"/>
<keyword evidence="3" id="KW-1185">Reference proteome</keyword>
<reference evidence="2 3" key="1">
    <citation type="journal article" date="2016" name="Nat. Commun.">
        <title>Extremotolerant tardigrade genome and improved radiotolerance of human cultured cells by tardigrade-unique protein.</title>
        <authorList>
            <person name="Hashimoto T."/>
            <person name="Horikawa D.D."/>
            <person name="Saito Y."/>
            <person name="Kuwahara H."/>
            <person name="Kozuka-Hata H."/>
            <person name="Shin-I T."/>
            <person name="Minakuchi Y."/>
            <person name="Ohishi K."/>
            <person name="Motoyama A."/>
            <person name="Aizu T."/>
            <person name="Enomoto A."/>
            <person name="Kondo K."/>
            <person name="Tanaka S."/>
            <person name="Hara Y."/>
            <person name="Koshikawa S."/>
            <person name="Sagara H."/>
            <person name="Miura T."/>
            <person name="Yokobori S."/>
            <person name="Miyagawa K."/>
            <person name="Suzuki Y."/>
            <person name="Kubo T."/>
            <person name="Oyama M."/>
            <person name="Kohara Y."/>
            <person name="Fujiyama A."/>
            <person name="Arakawa K."/>
            <person name="Katayama T."/>
            <person name="Toyoda A."/>
            <person name="Kunieda T."/>
        </authorList>
    </citation>
    <scope>NUCLEOTIDE SEQUENCE [LARGE SCALE GENOMIC DNA]</scope>
    <source>
        <strain evidence="2 3">YOKOZUNA-1</strain>
    </source>
</reference>
<evidence type="ECO:0008006" key="4">
    <source>
        <dbReference type="Google" id="ProtNLM"/>
    </source>
</evidence>
<protein>
    <recommendedName>
        <fullName evidence="4">G-protein coupled receptors family 1 profile domain-containing protein</fullName>
    </recommendedName>
</protein>
<keyword evidence="1" id="KW-0472">Membrane</keyword>
<keyword evidence="1" id="KW-1133">Transmembrane helix</keyword>